<sequence>MMEYSEVTDKTLNRSQKQKLSRQVRDKEEELETVMKKIDSLRQDLRKSDKNRRELEMRMEDALTDIATEKKQKERTEEFCRQLQEELNKKKNSDVTYSGSNFNSDASRYEIERIEIQCTEKLNQQQARYNIEISALRDQLKEAEKYQETLLNELQHNRQKYESSKLDTYSDTTDTISELKEDYDKERNIWMEEKQRLLLEVELHNQKTLQMQAKQNEFDGNFEELK</sequence>
<feature type="coiled-coil region" evidence="2">
    <location>
        <begin position="119"/>
        <end position="153"/>
    </location>
</feature>
<evidence type="ECO:0000259" key="4">
    <source>
        <dbReference type="Pfam" id="PF15796"/>
    </source>
</evidence>
<evidence type="ECO:0000256" key="3">
    <source>
        <dbReference type="SAM" id="MobiDB-lite"/>
    </source>
</evidence>
<dbReference type="AlphaFoldDB" id="A0A4C1THZ0"/>
<name>A0A4C1THZ0_EUMVA</name>
<keyword evidence="6" id="KW-1185">Reference proteome</keyword>
<dbReference type="InterPro" id="IPR031597">
    <property type="entry name" value="KELK"/>
</dbReference>
<dbReference type="EMBL" id="BGZK01005211">
    <property type="protein sequence ID" value="GBP13047.1"/>
    <property type="molecule type" value="Genomic_DNA"/>
</dbReference>
<feature type="domain" description="KELK-motif containing" evidence="4">
    <location>
        <begin position="1"/>
        <end position="32"/>
    </location>
</feature>
<feature type="region of interest" description="Disordered" evidence="3">
    <location>
        <begin position="1"/>
        <end position="29"/>
    </location>
</feature>
<comment type="caution">
    <text evidence="5">The sequence shown here is derived from an EMBL/GenBank/DDBJ whole genome shotgun (WGS) entry which is preliminary data.</text>
</comment>
<evidence type="ECO:0000256" key="2">
    <source>
        <dbReference type="SAM" id="Coils"/>
    </source>
</evidence>
<accession>A0A4C1THZ0</accession>
<dbReference type="Proteomes" id="UP000299102">
    <property type="component" value="Unassembled WGS sequence"/>
</dbReference>
<reference evidence="5 6" key="1">
    <citation type="journal article" date="2019" name="Commun. Biol.">
        <title>The bagworm genome reveals a unique fibroin gene that provides high tensile strength.</title>
        <authorList>
            <person name="Kono N."/>
            <person name="Nakamura H."/>
            <person name="Ohtoshi R."/>
            <person name="Tomita M."/>
            <person name="Numata K."/>
            <person name="Arakawa K."/>
        </authorList>
    </citation>
    <scope>NUCLEOTIDE SEQUENCE [LARGE SCALE GENOMIC DNA]</scope>
</reference>
<evidence type="ECO:0000256" key="1">
    <source>
        <dbReference type="ARBA" id="ARBA00023054"/>
    </source>
</evidence>
<evidence type="ECO:0000313" key="6">
    <source>
        <dbReference type="Proteomes" id="UP000299102"/>
    </source>
</evidence>
<proteinExistence type="predicted"/>
<keyword evidence="1 2" id="KW-0175">Coiled coil</keyword>
<dbReference type="STRING" id="151549.A0A4C1THZ0"/>
<evidence type="ECO:0000313" key="5">
    <source>
        <dbReference type="EMBL" id="GBP13047.1"/>
    </source>
</evidence>
<dbReference type="OrthoDB" id="2156623at2759"/>
<gene>
    <name evidence="5" type="ORF">EVAR_101561_1</name>
</gene>
<protein>
    <recommendedName>
        <fullName evidence="4">KELK-motif containing domain-containing protein</fullName>
    </recommendedName>
</protein>
<organism evidence="5 6">
    <name type="scientific">Eumeta variegata</name>
    <name type="common">Bagworm moth</name>
    <name type="synonym">Eumeta japonica</name>
    <dbReference type="NCBI Taxonomy" id="151549"/>
    <lineage>
        <taxon>Eukaryota</taxon>
        <taxon>Metazoa</taxon>
        <taxon>Ecdysozoa</taxon>
        <taxon>Arthropoda</taxon>
        <taxon>Hexapoda</taxon>
        <taxon>Insecta</taxon>
        <taxon>Pterygota</taxon>
        <taxon>Neoptera</taxon>
        <taxon>Endopterygota</taxon>
        <taxon>Lepidoptera</taxon>
        <taxon>Glossata</taxon>
        <taxon>Ditrysia</taxon>
        <taxon>Tineoidea</taxon>
        <taxon>Psychidae</taxon>
        <taxon>Oiketicinae</taxon>
        <taxon>Eumeta</taxon>
    </lineage>
</organism>
<dbReference type="Pfam" id="PF15796">
    <property type="entry name" value="KELK"/>
    <property type="match status" value="1"/>
</dbReference>